<organism evidence="3 4">
    <name type="scientific">Aromatoleum diolicum</name>
    <dbReference type="NCBI Taxonomy" id="75796"/>
    <lineage>
        <taxon>Bacteria</taxon>
        <taxon>Pseudomonadati</taxon>
        <taxon>Pseudomonadota</taxon>
        <taxon>Betaproteobacteria</taxon>
        <taxon>Rhodocyclales</taxon>
        <taxon>Rhodocyclaceae</taxon>
        <taxon>Aromatoleum</taxon>
    </lineage>
</organism>
<feature type="chain" id="PRO_5045146275" evidence="1">
    <location>
        <begin position="22"/>
        <end position="103"/>
    </location>
</feature>
<dbReference type="Gene3D" id="3.30.1340.30">
    <property type="match status" value="1"/>
</dbReference>
<sequence>MQAFARTTLIVALLTALTACSGTPTRESTGEYLDDSVVTAKVKAAFVEDKTVSALDIKVDTFKGNVQLSGFADNRQEIQRAGELARQVRGVESVKNDIRLKAN</sequence>
<dbReference type="PANTHER" id="PTHR34606">
    <property type="entry name" value="BON DOMAIN-CONTAINING PROTEIN"/>
    <property type="match status" value="1"/>
</dbReference>
<feature type="domain" description="BON" evidence="2">
    <location>
        <begin position="34"/>
        <end position="102"/>
    </location>
</feature>
<dbReference type="SMART" id="SM00749">
    <property type="entry name" value="BON"/>
    <property type="match status" value="1"/>
</dbReference>
<accession>A0ABX1Q8I3</accession>
<keyword evidence="4" id="KW-1185">Reference proteome</keyword>
<evidence type="ECO:0000313" key="4">
    <source>
        <dbReference type="Proteomes" id="UP000648984"/>
    </source>
</evidence>
<evidence type="ECO:0000256" key="1">
    <source>
        <dbReference type="SAM" id="SignalP"/>
    </source>
</evidence>
<dbReference type="EMBL" id="WTVQ01000010">
    <property type="protein sequence ID" value="NMG74676.1"/>
    <property type="molecule type" value="Genomic_DNA"/>
</dbReference>
<dbReference type="InterPro" id="IPR014004">
    <property type="entry name" value="Transpt-assoc_nodulatn_dom_bac"/>
</dbReference>
<proteinExistence type="predicted"/>
<comment type="caution">
    <text evidence="3">The sequence shown here is derived from an EMBL/GenBank/DDBJ whole genome shotgun (WGS) entry which is preliminary data.</text>
</comment>
<dbReference type="RefSeq" id="WP_169259828.1">
    <property type="nucleotide sequence ID" value="NZ_WTVQ01000010.1"/>
</dbReference>
<dbReference type="PROSITE" id="PS51257">
    <property type="entry name" value="PROKAR_LIPOPROTEIN"/>
    <property type="match status" value="1"/>
</dbReference>
<dbReference type="InterPro" id="IPR007055">
    <property type="entry name" value="BON_dom"/>
</dbReference>
<reference evidence="3 4" key="1">
    <citation type="submission" date="2019-12" db="EMBL/GenBank/DDBJ databases">
        <title>Comparative genomics gives insights into the taxonomy of the Azoarcus-Aromatoleum group and reveals separate origins of nif in the plant-associated Azoarcus and non-plant-associated Aromatoleum sub-groups.</title>
        <authorList>
            <person name="Lafos M."/>
            <person name="Maluk M."/>
            <person name="Batista M."/>
            <person name="Junghare M."/>
            <person name="Carmona M."/>
            <person name="Faoro H."/>
            <person name="Cruz L.M."/>
            <person name="Battistoni F."/>
            <person name="De Souza E."/>
            <person name="Pedrosa F."/>
            <person name="Chen W.-M."/>
            <person name="Poole P.S."/>
            <person name="Dixon R.A."/>
            <person name="James E.K."/>
        </authorList>
    </citation>
    <scope>NUCLEOTIDE SEQUENCE [LARGE SCALE GENOMIC DNA]</scope>
    <source>
        <strain evidence="3 4">22Lin</strain>
    </source>
</reference>
<name>A0ABX1Q8I3_9RHOO</name>
<keyword evidence="1" id="KW-0732">Signal</keyword>
<dbReference type="PANTHER" id="PTHR34606:SF16">
    <property type="entry name" value="BON DOMAIN-CONTAINING PROTEIN"/>
    <property type="match status" value="1"/>
</dbReference>
<evidence type="ECO:0000313" key="3">
    <source>
        <dbReference type="EMBL" id="NMG74676.1"/>
    </source>
</evidence>
<dbReference type="PROSITE" id="PS50914">
    <property type="entry name" value="BON"/>
    <property type="match status" value="1"/>
</dbReference>
<protein>
    <submittedName>
        <fullName evidence="3">BON domain-containing protein</fullName>
    </submittedName>
</protein>
<dbReference type="InterPro" id="IPR051686">
    <property type="entry name" value="Lipoprotein_DolP"/>
</dbReference>
<evidence type="ECO:0000259" key="2">
    <source>
        <dbReference type="PROSITE" id="PS50914"/>
    </source>
</evidence>
<gene>
    <name evidence="3" type="ORF">GPA25_07865</name>
</gene>
<dbReference type="Pfam" id="PF04972">
    <property type="entry name" value="BON"/>
    <property type="match status" value="1"/>
</dbReference>
<feature type="signal peptide" evidence="1">
    <location>
        <begin position="1"/>
        <end position="21"/>
    </location>
</feature>
<dbReference type="Proteomes" id="UP000648984">
    <property type="component" value="Unassembled WGS sequence"/>
</dbReference>